<name>A0ABU1TBI8_9SPHI</name>
<dbReference type="Proteomes" id="UP001247620">
    <property type="component" value="Unassembled WGS sequence"/>
</dbReference>
<proteinExistence type="predicted"/>
<dbReference type="EMBL" id="JAVDUU010000002">
    <property type="protein sequence ID" value="MDR6942748.1"/>
    <property type="molecule type" value="Genomic_DNA"/>
</dbReference>
<evidence type="ECO:0000313" key="2">
    <source>
        <dbReference type="Proteomes" id="UP001247620"/>
    </source>
</evidence>
<evidence type="ECO:0000313" key="1">
    <source>
        <dbReference type="EMBL" id="MDR6942748.1"/>
    </source>
</evidence>
<organism evidence="1 2">
    <name type="scientific">Mucilaginibacter pocheonensis</name>
    <dbReference type="NCBI Taxonomy" id="398050"/>
    <lineage>
        <taxon>Bacteria</taxon>
        <taxon>Pseudomonadati</taxon>
        <taxon>Bacteroidota</taxon>
        <taxon>Sphingobacteriia</taxon>
        <taxon>Sphingobacteriales</taxon>
        <taxon>Sphingobacteriaceae</taxon>
        <taxon>Mucilaginibacter</taxon>
    </lineage>
</organism>
<protein>
    <recommendedName>
        <fullName evidence="3">Cytochrome c domain-containing protein</fullName>
    </recommendedName>
</protein>
<gene>
    <name evidence="1" type="ORF">J2W55_002590</name>
</gene>
<accession>A0ABU1TBI8</accession>
<evidence type="ECO:0008006" key="3">
    <source>
        <dbReference type="Google" id="ProtNLM"/>
    </source>
</evidence>
<reference evidence="1 2" key="1">
    <citation type="submission" date="2023-07" db="EMBL/GenBank/DDBJ databases">
        <title>Sorghum-associated microbial communities from plants grown in Nebraska, USA.</title>
        <authorList>
            <person name="Schachtman D."/>
        </authorList>
    </citation>
    <scope>NUCLEOTIDE SEQUENCE [LARGE SCALE GENOMIC DNA]</scope>
    <source>
        <strain evidence="1 2">3262</strain>
    </source>
</reference>
<comment type="caution">
    <text evidence="1">The sequence shown here is derived from an EMBL/GenBank/DDBJ whole genome shotgun (WGS) entry which is preliminary data.</text>
</comment>
<dbReference type="RefSeq" id="WP_310096248.1">
    <property type="nucleotide sequence ID" value="NZ_JAVDUU010000002.1"/>
</dbReference>
<sequence>MNKHRILWIVISVFAIAIIARCTSSDHNGTSSTKTEDEKKTFPDFGVMIPIDSFIKHYPGQKVFKLSQDFPETGPGDDKMPAFFKIPFDDKSRWKEWLLAARDYCFDGMIEANFIAQDNKKRSWYHMPWLHYGPLASEGFNGLAKEAPVSPYQLAPGQKRGGQVYALGFYNDFAGHVLYKMWNTSTDPDPFVTQGPKGGFPVGTVIFKLLYTDLDSTDVPYLKNSYERTAFISPTFKDSVNRIVKKVHLIQMDIMVRQKEAEKYGTGWIFGNFCYNGDLNKGKTMRERVMNLVPVGIQFGNDPQYKTNWINPYPVSKTMINDSLKETFINTSADLPPQHLGWGGRLDGPVDLNTASCMSCHQTGEFPQFAALVPDEAFIGDTLPNGSMKYLTNTNTAAWIKYYQNLKCGTAYNPAKASSTDFSLQVSLALGYYWEWKDKTVGGFYANQFSGTVHSVRRGGMPFRRAKALKKGGPRQKANVLPNTLGTF</sequence>
<keyword evidence="2" id="KW-1185">Reference proteome</keyword>